<accession>A0A059CMD7</accession>
<dbReference type="Gramene" id="KCW79085">
    <property type="protein sequence ID" value="KCW79085"/>
    <property type="gene ID" value="EUGRSUZ_C00526"/>
</dbReference>
<gene>
    <name evidence="1" type="ORF">EUGRSUZ_C00526</name>
</gene>
<sequence length="81" mass="8891">MMENTYASYRIMKTICMTAARQRSGCGDHLCFLVIVNIAGKVSYLFGMGLCRCLIVFCLISSNLREIGRLSECNALASSGL</sequence>
<dbReference type="InParanoid" id="A0A059CMD7"/>
<dbReference type="EMBL" id="KK198755">
    <property type="protein sequence ID" value="KCW79085.1"/>
    <property type="molecule type" value="Genomic_DNA"/>
</dbReference>
<name>A0A059CMD7_EUCGR</name>
<proteinExistence type="predicted"/>
<reference evidence="1" key="1">
    <citation type="submission" date="2013-07" db="EMBL/GenBank/DDBJ databases">
        <title>The genome of Eucalyptus grandis.</title>
        <authorList>
            <person name="Schmutz J."/>
            <person name="Hayes R."/>
            <person name="Myburg A."/>
            <person name="Tuskan G."/>
            <person name="Grattapaglia D."/>
            <person name="Rokhsar D.S."/>
        </authorList>
    </citation>
    <scope>NUCLEOTIDE SEQUENCE</scope>
    <source>
        <tissue evidence="1">Leaf extractions</tissue>
    </source>
</reference>
<dbReference type="AlphaFoldDB" id="A0A059CMD7"/>
<organism evidence="1">
    <name type="scientific">Eucalyptus grandis</name>
    <name type="common">Flooded gum</name>
    <dbReference type="NCBI Taxonomy" id="71139"/>
    <lineage>
        <taxon>Eukaryota</taxon>
        <taxon>Viridiplantae</taxon>
        <taxon>Streptophyta</taxon>
        <taxon>Embryophyta</taxon>
        <taxon>Tracheophyta</taxon>
        <taxon>Spermatophyta</taxon>
        <taxon>Magnoliopsida</taxon>
        <taxon>eudicotyledons</taxon>
        <taxon>Gunneridae</taxon>
        <taxon>Pentapetalae</taxon>
        <taxon>rosids</taxon>
        <taxon>malvids</taxon>
        <taxon>Myrtales</taxon>
        <taxon>Myrtaceae</taxon>
        <taxon>Myrtoideae</taxon>
        <taxon>Eucalypteae</taxon>
        <taxon>Eucalyptus</taxon>
    </lineage>
</organism>
<protein>
    <submittedName>
        <fullName evidence="1">Uncharacterized protein</fullName>
    </submittedName>
</protein>
<evidence type="ECO:0000313" key="1">
    <source>
        <dbReference type="EMBL" id="KCW79085.1"/>
    </source>
</evidence>